<gene>
    <name evidence="2" type="ORF">B2J93_5040</name>
</gene>
<keyword evidence="3" id="KW-1185">Reference proteome</keyword>
<evidence type="ECO:0000313" key="2">
    <source>
        <dbReference type="EMBL" id="OWP02818.1"/>
    </source>
</evidence>
<protein>
    <submittedName>
        <fullName evidence="2">Uncharacterized protein</fullName>
    </submittedName>
</protein>
<feature type="compositionally biased region" description="Low complexity" evidence="1">
    <location>
        <begin position="539"/>
        <end position="550"/>
    </location>
</feature>
<feature type="compositionally biased region" description="Polar residues" evidence="1">
    <location>
        <begin position="350"/>
        <end position="361"/>
    </location>
</feature>
<reference evidence="2 3" key="1">
    <citation type="submission" date="2017-04" db="EMBL/GenBank/DDBJ databases">
        <title>Draft genome sequence of Marssonina coronaria NL1: causal agent of apple blotch.</title>
        <authorList>
            <person name="Cheng Q."/>
        </authorList>
    </citation>
    <scope>NUCLEOTIDE SEQUENCE [LARGE SCALE GENOMIC DNA]</scope>
    <source>
        <strain evidence="2 3">NL1</strain>
    </source>
</reference>
<feature type="region of interest" description="Disordered" evidence="1">
    <location>
        <begin position="461"/>
        <end position="491"/>
    </location>
</feature>
<feature type="region of interest" description="Disordered" evidence="1">
    <location>
        <begin position="518"/>
        <end position="550"/>
    </location>
</feature>
<accession>A0A218Z4A7</accession>
<evidence type="ECO:0000256" key="1">
    <source>
        <dbReference type="SAM" id="MobiDB-lite"/>
    </source>
</evidence>
<evidence type="ECO:0000313" key="3">
    <source>
        <dbReference type="Proteomes" id="UP000242519"/>
    </source>
</evidence>
<dbReference type="AlphaFoldDB" id="A0A218Z4A7"/>
<dbReference type="EMBL" id="MZNU01000208">
    <property type="protein sequence ID" value="OWP02818.1"/>
    <property type="molecule type" value="Genomic_DNA"/>
</dbReference>
<organism evidence="2 3">
    <name type="scientific">Diplocarpon coronariae</name>
    <dbReference type="NCBI Taxonomy" id="2795749"/>
    <lineage>
        <taxon>Eukaryota</taxon>
        <taxon>Fungi</taxon>
        <taxon>Dikarya</taxon>
        <taxon>Ascomycota</taxon>
        <taxon>Pezizomycotina</taxon>
        <taxon>Leotiomycetes</taxon>
        <taxon>Helotiales</taxon>
        <taxon>Drepanopezizaceae</taxon>
        <taxon>Diplocarpon</taxon>
    </lineage>
</organism>
<dbReference type="Proteomes" id="UP000242519">
    <property type="component" value="Unassembled WGS sequence"/>
</dbReference>
<proteinExistence type="predicted"/>
<dbReference type="InParanoid" id="A0A218Z4A7"/>
<comment type="caution">
    <text evidence="2">The sequence shown here is derived from an EMBL/GenBank/DDBJ whole genome shotgun (WGS) entry which is preliminary data.</text>
</comment>
<feature type="region of interest" description="Disordered" evidence="1">
    <location>
        <begin position="335"/>
        <end position="361"/>
    </location>
</feature>
<sequence length="566" mass="61329">MNFSNDSLSSVLRTIRTFVTNACTVDTALACPALPCPAFELRYQTNVTRETSRYCLLDLFSDFTLTLRQLAVYSCNWTPSKPLLSAILLITASRPDKHFLPLLLIHPFTSPFPRTSAPALDSSTHTRPTLLQQRNPGGIPRYPALPQAHLAVELPLPNSARQHHVRIHTSRISMRSLPLHREGMVHSVRKDTQALPPCRGRGRVQAIVASQPSPAGCPNTILSRVVGGRAGEFELEEAARPHGGELLGGEGEESSRENKTIGTVRRVGPDTYSAHLLGDGVGSFGILRAGIQASVGEGILELDMGIAWDVVEEEAVEWGMCCIGWSDHRDRRARARSHQSSPIQVDRATAASNSDQGFTPNTNFASGWHRLERLARFTKTQPLGGHDVPPCPACRREITAKEVQRCHAEGHRSLATRGLSVTACNALLPRDREGATDLIPPPGVAHLMSPLPAAAQPILAGREGVTSRKRRRGESLARASGGVDAPGHRTKRAATASSAGIAASRWRGSRVHVQRLPPAQHRHPPCADAVATNRRRRTTPAATIPRPRSRARCSCAASSLVSRLSS</sequence>
<name>A0A218Z4A7_9HELO</name>